<accession>K2GXZ5</accession>
<sequence>MQKELKLMLDMFIDGDTIQPLLVSEKSLVESINYLNKSDIYSVEDLRQDVVPNIYLFETEEKSFKISNSRDLIEKASIKPQEDFNIFIIREIDKFTDQAANALLKLLEDVPPRVIFLLTTNAKENIIETITSRILYFWSDQVKFEITEKQKNLIDDFFAWNKAWFIGYLVWEKILRHECIWILEYILKKLRNSPDSSKENIEKTIKWIQSIYSTNANSKYIIDMIILGI</sequence>
<comment type="caution">
    <text evidence="1">The sequence shown here is derived from an EMBL/GenBank/DDBJ whole genome shotgun (WGS) entry which is preliminary data.</text>
</comment>
<organism evidence="1">
    <name type="scientific">uncultured bacterium</name>
    <name type="common">gcode 4</name>
    <dbReference type="NCBI Taxonomy" id="1234023"/>
    <lineage>
        <taxon>Bacteria</taxon>
        <taxon>environmental samples</taxon>
    </lineage>
</organism>
<dbReference type="Pfam" id="PF13177">
    <property type="entry name" value="DNA_pol3_delta2"/>
    <property type="match status" value="1"/>
</dbReference>
<dbReference type="SUPFAM" id="SSF52540">
    <property type="entry name" value="P-loop containing nucleoside triphosphate hydrolases"/>
    <property type="match status" value="1"/>
</dbReference>
<evidence type="ECO:0008006" key="2">
    <source>
        <dbReference type="Google" id="ProtNLM"/>
    </source>
</evidence>
<dbReference type="InterPro" id="IPR050238">
    <property type="entry name" value="DNA_Rep/Repair_Clamp_Loader"/>
</dbReference>
<dbReference type="PANTHER" id="PTHR11669:SF8">
    <property type="entry name" value="DNA POLYMERASE III SUBUNIT DELTA"/>
    <property type="match status" value="1"/>
</dbReference>
<proteinExistence type="predicted"/>
<dbReference type="InterPro" id="IPR027417">
    <property type="entry name" value="P-loop_NTPase"/>
</dbReference>
<dbReference type="Gene3D" id="3.40.50.300">
    <property type="entry name" value="P-loop containing nucleotide triphosphate hydrolases"/>
    <property type="match status" value="1"/>
</dbReference>
<reference evidence="1" key="1">
    <citation type="journal article" date="2012" name="Science">
        <title>Fermentation, hydrogen, and sulfur metabolism in multiple uncultivated bacterial phyla.</title>
        <authorList>
            <person name="Wrighton K.C."/>
            <person name="Thomas B.C."/>
            <person name="Sharon I."/>
            <person name="Miller C.S."/>
            <person name="Castelle C.J."/>
            <person name="VerBerkmoes N.C."/>
            <person name="Wilkins M.J."/>
            <person name="Hettich R.L."/>
            <person name="Lipton M.S."/>
            <person name="Williams K.H."/>
            <person name="Long P.E."/>
            <person name="Banfield J.F."/>
        </authorList>
    </citation>
    <scope>NUCLEOTIDE SEQUENCE [LARGE SCALE GENOMIC DNA]</scope>
</reference>
<dbReference type="AlphaFoldDB" id="K2GXZ5"/>
<gene>
    <name evidence="1" type="ORF">ACD_3C00073G0007</name>
</gene>
<evidence type="ECO:0000313" key="1">
    <source>
        <dbReference type="EMBL" id="EKE28345.1"/>
    </source>
</evidence>
<name>K2GXZ5_9BACT</name>
<protein>
    <recommendedName>
        <fullName evidence="2">DNA polymerase III subunit delta</fullName>
    </recommendedName>
</protein>
<dbReference type="GO" id="GO:0006261">
    <property type="term" value="P:DNA-templated DNA replication"/>
    <property type="evidence" value="ECO:0007669"/>
    <property type="project" value="TreeGrafter"/>
</dbReference>
<dbReference type="EMBL" id="AMFJ01000347">
    <property type="protein sequence ID" value="EKE28345.1"/>
    <property type="molecule type" value="Genomic_DNA"/>
</dbReference>
<dbReference type="PANTHER" id="PTHR11669">
    <property type="entry name" value="REPLICATION FACTOR C / DNA POLYMERASE III GAMMA-TAU SUBUNIT"/>
    <property type="match status" value="1"/>
</dbReference>